<dbReference type="RefSeq" id="WP_145732049.1">
    <property type="nucleotide sequence ID" value="NZ_VITR01000006.1"/>
</dbReference>
<proteinExistence type="predicted"/>
<evidence type="ECO:0000313" key="1">
    <source>
        <dbReference type="EMBL" id="TWB42430.1"/>
    </source>
</evidence>
<organism evidence="1 2">
    <name type="scientific">Nitrospirillum amazonense</name>
    <dbReference type="NCBI Taxonomy" id="28077"/>
    <lineage>
        <taxon>Bacteria</taxon>
        <taxon>Pseudomonadati</taxon>
        <taxon>Pseudomonadota</taxon>
        <taxon>Alphaproteobacteria</taxon>
        <taxon>Rhodospirillales</taxon>
        <taxon>Azospirillaceae</taxon>
        <taxon>Nitrospirillum</taxon>
    </lineage>
</organism>
<protein>
    <submittedName>
        <fullName evidence="1">Uncharacterized protein</fullName>
    </submittedName>
</protein>
<gene>
    <name evidence="1" type="ORF">FBZ90_10624</name>
</gene>
<accession>A0A560HAB2</accession>
<evidence type="ECO:0000313" key="2">
    <source>
        <dbReference type="Proteomes" id="UP000315751"/>
    </source>
</evidence>
<dbReference type="Proteomes" id="UP000315751">
    <property type="component" value="Unassembled WGS sequence"/>
</dbReference>
<keyword evidence="2" id="KW-1185">Reference proteome</keyword>
<sequence length="128" mass="14032">MNHLALLAAQSITPPVASVTPATAPSAPTPVGPAFDTNRLERLLREGKRLNAAVRSALTPGVRVGGHIRQAARLALIDDLMRYQERLEQALADLRPLVEAQQQRARALTLYSRALNNAYLPSYRRGTR</sequence>
<comment type="caution">
    <text evidence="1">The sequence shown here is derived from an EMBL/GenBank/DDBJ whole genome shotgun (WGS) entry which is preliminary data.</text>
</comment>
<reference evidence="1 2" key="1">
    <citation type="submission" date="2019-06" db="EMBL/GenBank/DDBJ databases">
        <title>Genomic Encyclopedia of Type Strains, Phase IV (KMG-V): Genome sequencing to study the core and pangenomes of soil and plant-associated prokaryotes.</title>
        <authorList>
            <person name="Whitman W."/>
        </authorList>
    </citation>
    <scope>NUCLEOTIDE SEQUENCE [LARGE SCALE GENOMIC DNA]</scope>
    <source>
        <strain evidence="1 2">BR 11622</strain>
    </source>
</reference>
<dbReference type="AlphaFoldDB" id="A0A560HAB2"/>
<dbReference type="OrthoDB" id="7364259at2"/>
<dbReference type="EMBL" id="VITR01000006">
    <property type="protein sequence ID" value="TWB42430.1"/>
    <property type="molecule type" value="Genomic_DNA"/>
</dbReference>
<name>A0A560HAB2_9PROT</name>